<accession>A0A9Q8L9S7</accession>
<dbReference type="NCBIfam" id="NF005559">
    <property type="entry name" value="PRK07231.1"/>
    <property type="match status" value="1"/>
</dbReference>
<protein>
    <submittedName>
        <fullName evidence="6">Dihydroanticapsin 7-dehydrogenase</fullName>
    </submittedName>
</protein>
<dbReference type="Gene3D" id="3.40.50.720">
    <property type="entry name" value="NAD(P)-binding Rossmann-like Domain"/>
    <property type="match status" value="1"/>
</dbReference>
<sequence>MPGRLQDRVALITGSSSGIGRATAFAYAREGAKIVCSDITEDTWRENAPSDEANEPTHERLQKDGFPAAYVHCDVTDPKSVEAAVAAAVKEYGRLDIMVNNAGFALETRVPNPIWDADLEVYKKTMAANVDGVFYGVKYAAKQMMQQEPLANGDRGWILNAASVYGLVGTPAAPAYCTSKGAVSNLTKAAALDCAQHRIHVNSVNPGYIRTHMTDLLFADKDITSQLEEMHPWGRVGNPEDIAKAYVFLASDDAQWMTGVNLPIDGGYLAR</sequence>
<keyword evidence="3" id="KW-0560">Oxidoreductase</keyword>
<evidence type="ECO:0000256" key="2">
    <source>
        <dbReference type="ARBA" id="ARBA00022857"/>
    </source>
</evidence>
<dbReference type="InterPro" id="IPR036291">
    <property type="entry name" value="NAD(P)-bd_dom_sf"/>
</dbReference>
<dbReference type="SUPFAM" id="SSF51735">
    <property type="entry name" value="NAD(P)-binding Rossmann-fold domains"/>
    <property type="match status" value="1"/>
</dbReference>
<dbReference type="Pfam" id="PF13561">
    <property type="entry name" value="adh_short_C2"/>
    <property type="match status" value="1"/>
</dbReference>
<gene>
    <name evidence="6" type="ORF">CLAFUR5_03569</name>
</gene>
<dbReference type="KEGG" id="ffu:CLAFUR5_03569"/>
<dbReference type="Proteomes" id="UP000756132">
    <property type="component" value="Chromosome 2"/>
</dbReference>
<keyword evidence="7" id="KW-1185">Reference proteome</keyword>
<dbReference type="PANTHER" id="PTHR43180">
    <property type="entry name" value="3-OXOACYL-(ACYL-CARRIER-PROTEIN) REDUCTASE (AFU_ORTHOLOGUE AFUA_6G11210)"/>
    <property type="match status" value="1"/>
</dbReference>
<organism evidence="6 7">
    <name type="scientific">Passalora fulva</name>
    <name type="common">Tomato leaf mold</name>
    <name type="synonym">Cladosporium fulvum</name>
    <dbReference type="NCBI Taxonomy" id="5499"/>
    <lineage>
        <taxon>Eukaryota</taxon>
        <taxon>Fungi</taxon>
        <taxon>Dikarya</taxon>
        <taxon>Ascomycota</taxon>
        <taxon>Pezizomycotina</taxon>
        <taxon>Dothideomycetes</taxon>
        <taxon>Dothideomycetidae</taxon>
        <taxon>Mycosphaerellales</taxon>
        <taxon>Mycosphaerellaceae</taxon>
        <taxon>Fulvia</taxon>
    </lineage>
</organism>
<evidence type="ECO:0000313" key="7">
    <source>
        <dbReference type="Proteomes" id="UP000756132"/>
    </source>
</evidence>
<dbReference type="GO" id="GO:0006629">
    <property type="term" value="P:lipid metabolic process"/>
    <property type="evidence" value="ECO:0007669"/>
    <property type="project" value="UniProtKB-KW"/>
</dbReference>
<dbReference type="OrthoDB" id="417891at2759"/>
<dbReference type="InterPro" id="IPR020904">
    <property type="entry name" value="Sc_DH/Rdtase_CS"/>
</dbReference>
<evidence type="ECO:0000256" key="5">
    <source>
        <dbReference type="ARBA" id="ARBA00023098"/>
    </source>
</evidence>
<dbReference type="RefSeq" id="XP_047757757.1">
    <property type="nucleotide sequence ID" value="XM_047902717.1"/>
</dbReference>
<keyword evidence="5" id="KW-0443">Lipid metabolism</keyword>
<evidence type="ECO:0000256" key="1">
    <source>
        <dbReference type="ARBA" id="ARBA00006484"/>
    </source>
</evidence>
<dbReference type="GO" id="GO:0016491">
    <property type="term" value="F:oxidoreductase activity"/>
    <property type="evidence" value="ECO:0007669"/>
    <property type="project" value="UniProtKB-KW"/>
</dbReference>
<dbReference type="AlphaFoldDB" id="A0A9Q8L9S7"/>
<dbReference type="PANTHER" id="PTHR43180:SF28">
    <property type="entry name" value="NAD(P)-BINDING ROSSMANN-FOLD SUPERFAMILY PROTEIN"/>
    <property type="match status" value="1"/>
</dbReference>
<dbReference type="EMBL" id="CP090164">
    <property type="protein sequence ID" value="UJO13391.1"/>
    <property type="molecule type" value="Genomic_DNA"/>
</dbReference>
<dbReference type="PRINTS" id="PR00080">
    <property type="entry name" value="SDRFAMILY"/>
</dbReference>
<evidence type="ECO:0000256" key="3">
    <source>
        <dbReference type="ARBA" id="ARBA00023002"/>
    </source>
</evidence>
<keyword evidence="2" id="KW-0521">NADP</keyword>
<evidence type="ECO:0000313" key="6">
    <source>
        <dbReference type="EMBL" id="UJO13391.1"/>
    </source>
</evidence>
<evidence type="ECO:0000256" key="4">
    <source>
        <dbReference type="ARBA" id="ARBA00023027"/>
    </source>
</evidence>
<reference evidence="6" key="1">
    <citation type="submission" date="2021-12" db="EMBL/GenBank/DDBJ databases">
        <authorList>
            <person name="Zaccaron A."/>
            <person name="Stergiopoulos I."/>
        </authorList>
    </citation>
    <scope>NUCLEOTIDE SEQUENCE</scope>
    <source>
        <strain evidence="6">Race5_Kim</strain>
    </source>
</reference>
<dbReference type="PROSITE" id="PS00061">
    <property type="entry name" value="ADH_SHORT"/>
    <property type="match status" value="1"/>
</dbReference>
<keyword evidence="4" id="KW-0520">NAD</keyword>
<proteinExistence type="inferred from homology"/>
<dbReference type="OMA" id="MTLYPSQ"/>
<comment type="similarity">
    <text evidence="1">Belongs to the short-chain dehydrogenases/reductases (SDR) family.</text>
</comment>
<dbReference type="GeneID" id="71983447"/>
<dbReference type="InterPro" id="IPR002347">
    <property type="entry name" value="SDR_fam"/>
</dbReference>
<dbReference type="PRINTS" id="PR00081">
    <property type="entry name" value="GDHRDH"/>
</dbReference>
<reference evidence="6" key="2">
    <citation type="journal article" date="2022" name="Microb. Genom.">
        <title>A chromosome-scale genome assembly of the tomato pathogen Cladosporium fulvum reveals a compartmentalized genome architecture and the presence of a dispensable chromosome.</title>
        <authorList>
            <person name="Zaccaron A.Z."/>
            <person name="Chen L.H."/>
            <person name="Samaras A."/>
            <person name="Stergiopoulos I."/>
        </authorList>
    </citation>
    <scope>NUCLEOTIDE SEQUENCE</scope>
    <source>
        <strain evidence="6">Race5_Kim</strain>
    </source>
</reference>
<name>A0A9Q8L9S7_PASFU</name>
<dbReference type="FunFam" id="3.40.50.720:FF:000084">
    <property type="entry name" value="Short-chain dehydrogenase reductase"/>
    <property type="match status" value="1"/>
</dbReference>